<evidence type="ECO:0000313" key="10">
    <source>
        <dbReference type="Proteomes" id="UP001321486"/>
    </source>
</evidence>
<keyword evidence="5" id="KW-0456">Lyase</keyword>
<proteinExistence type="inferred from homology"/>
<feature type="domain" description="Alpha-carbonic anhydrase" evidence="8">
    <location>
        <begin position="44"/>
        <end position="297"/>
    </location>
</feature>
<evidence type="ECO:0000256" key="4">
    <source>
        <dbReference type="ARBA" id="ARBA00022833"/>
    </source>
</evidence>
<evidence type="ECO:0000256" key="1">
    <source>
        <dbReference type="ARBA" id="ARBA00010718"/>
    </source>
</evidence>
<evidence type="ECO:0000256" key="5">
    <source>
        <dbReference type="ARBA" id="ARBA00023239"/>
    </source>
</evidence>
<dbReference type="RefSeq" id="WP_286345212.1">
    <property type="nucleotide sequence ID" value="NZ_AP027732.1"/>
</dbReference>
<comment type="catalytic activity">
    <reaction evidence="6">
        <text>hydrogencarbonate + H(+) = CO2 + H2O</text>
        <dbReference type="Rhea" id="RHEA:10748"/>
        <dbReference type="ChEBI" id="CHEBI:15377"/>
        <dbReference type="ChEBI" id="CHEBI:15378"/>
        <dbReference type="ChEBI" id="CHEBI:16526"/>
        <dbReference type="ChEBI" id="CHEBI:17544"/>
        <dbReference type="EC" id="4.2.1.1"/>
    </reaction>
</comment>
<feature type="compositionally biased region" description="Basic and acidic residues" evidence="7">
    <location>
        <begin position="205"/>
        <end position="217"/>
    </location>
</feature>
<comment type="similarity">
    <text evidence="1">Belongs to the alpha-carbonic anhydrase family.</text>
</comment>
<dbReference type="InterPro" id="IPR041891">
    <property type="entry name" value="Alpha_CA_prokaryot-like"/>
</dbReference>
<dbReference type="InterPro" id="IPR036398">
    <property type="entry name" value="CA_dom_sf"/>
</dbReference>
<dbReference type="InterPro" id="IPR023561">
    <property type="entry name" value="Carbonic_anhydrase_a-class"/>
</dbReference>
<dbReference type="PROSITE" id="PS51144">
    <property type="entry name" value="ALPHA_CA_2"/>
    <property type="match status" value="1"/>
</dbReference>
<accession>A0ABM8GII5</accession>
<dbReference type="EMBL" id="AP027732">
    <property type="protein sequence ID" value="BDZ48190.1"/>
    <property type="molecule type" value="Genomic_DNA"/>
</dbReference>
<organism evidence="9 10">
    <name type="scientific">Frondihabitans sucicola</name>
    <dbReference type="NCBI Taxonomy" id="1268041"/>
    <lineage>
        <taxon>Bacteria</taxon>
        <taxon>Bacillati</taxon>
        <taxon>Actinomycetota</taxon>
        <taxon>Actinomycetes</taxon>
        <taxon>Micrococcales</taxon>
        <taxon>Microbacteriaceae</taxon>
        <taxon>Frondihabitans</taxon>
    </lineage>
</organism>
<protein>
    <recommendedName>
        <fullName evidence="2">carbonic anhydrase</fullName>
        <ecNumber evidence="2">4.2.1.1</ecNumber>
    </recommendedName>
</protein>
<keyword evidence="3" id="KW-0479">Metal-binding</keyword>
<feature type="region of interest" description="Disordered" evidence="7">
    <location>
        <begin position="277"/>
        <end position="297"/>
    </location>
</feature>
<dbReference type="Pfam" id="PF00194">
    <property type="entry name" value="Carb_anhydrase"/>
    <property type="match status" value="2"/>
</dbReference>
<reference evidence="10" key="1">
    <citation type="journal article" date="2019" name="Int. J. Syst. Evol. Microbiol.">
        <title>The Global Catalogue of Microorganisms (GCM) 10K type strain sequencing project: providing services to taxonomists for standard genome sequencing and annotation.</title>
        <authorList>
            <consortium name="The Broad Institute Genomics Platform"/>
            <consortium name="The Broad Institute Genome Sequencing Center for Infectious Disease"/>
            <person name="Wu L."/>
            <person name="Ma J."/>
        </authorList>
    </citation>
    <scope>NUCLEOTIDE SEQUENCE [LARGE SCALE GENOMIC DNA]</scope>
    <source>
        <strain evidence="10">NBRC 108728</strain>
    </source>
</reference>
<dbReference type="PANTHER" id="PTHR18952">
    <property type="entry name" value="CARBONIC ANHYDRASE"/>
    <property type="match status" value="1"/>
</dbReference>
<dbReference type="PANTHER" id="PTHR18952:SF265">
    <property type="entry name" value="CARBONIC ANHYDRASE"/>
    <property type="match status" value="1"/>
</dbReference>
<dbReference type="Proteomes" id="UP001321486">
    <property type="component" value="Chromosome"/>
</dbReference>
<dbReference type="SMART" id="SM01057">
    <property type="entry name" value="Carb_anhydrase"/>
    <property type="match status" value="1"/>
</dbReference>
<dbReference type="InterPro" id="IPR001148">
    <property type="entry name" value="CA_dom"/>
</dbReference>
<evidence type="ECO:0000259" key="8">
    <source>
        <dbReference type="PROSITE" id="PS51144"/>
    </source>
</evidence>
<evidence type="ECO:0000256" key="7">
    <source>
        <dbReference type="SAM" id="MobiDB-lite"/>
    </source>
</evidence>
<sequence>MGHAKSTPPPLTVLPLLLVGTLAGCSTSDRDDAGSTTTPSASEPHFTYSGADGPSHWGDLSPEWKACSAGTEQSPIRLAGTTTKSAQDLDVHYPGKVAFEADNNGHTVQVAPTGDATVTSAGERFELVQVHFHAPSEHEVDGKKADAEFHFVHANADDDLLVVGVLAHEGARSAAWAPFVEAAIHAETDTDHDGDDDVEPDDHDPDGHGFEHEHDGDGENDSDDGTIDLAALLPKSLDHYSYEGSLTTPPCTEGVQWRVLETAVELSADQLAGLRSAHDDNARPLQPLHDRSVLSVD</sequence>
<name>A0ABM8GII5_9MICO</name>
<dbReference type="CDD" id="cd03124">
    <property type="entry name" value="alpha_CA_prokaryotic_like"/>
    <property type="match status" value="1"/>
</dbReference>
<keyword evidence="4" id="KW-0862">Zinc</keyword>
<dbReference type="PROSITE" id="PS51257">
    <property type="entry name" value="PROKAR_LIPOPROTEIN"/>
    <property type="match status" value="1"/>
</dbReference>
<dbReference type="EC" id="4.2.1.1" evidence="2"/>
<gene>
    <name evidence="9" type="primary">cah</name>
    <name evidence="9" type="ORF">GCM10025867_04310</name>
</gene>
<evidence type="ECO:0000256" key="3">
    <source>
        <dbReference type="ARBA" id="ARBA00022723"/>
    </source>
</evidence>
<feature type="compositionally biased region" description="Acidic residues" evidence="7">
    <location>
        <begin position="192"/>
        <end position="204"/>
    </location>
</feature>
<evidence type="ECO:0000256" key="6">
    <source>
        <dbReference type="ARBA" id="ARBA00048348"/>
    </source>
</evidence>
<evidence type="ECO:0000313" key="9">
    <source>
        <dbReference type="EMBL" id="BDZ48190.1"/>
    </source>
</evidence>
<keyword evidence="10" id="KW-1185">Reference proteome</keyword>
<feature type="region of interest" description="Disordered" evidence="7">
    <location>
        <begin position="189"/>
        <end position="226"/>
    </location>
</feature>
<dbReference type="Gene3D" id="3.10.200.10">
    <property type="entry name" value="Alpha carbonic anhydrase"/>
    <property type="match status" value="1"/>
</dbReference>
<evidence type="ECO:0000256" key="2">
    <source>
        <dbReference type="ARBA" id="ARBA00012925"/>
    </source>
</evidence>
<feature type="region of interest" description="Disordered" evidence="7">
    <location>
        <begin position="27"/>
        <end position="72"/>
    </location>
</feature>
<dbReference type="SUPFAM" id="SSF51069">
    <property type="entry name" value="Carbonic anhydrase"/>
    <property type="match status" value="1"/>
</dbReference>